<dbReference type="PROSITE" id="PS00687">
    <property type="entry name" value="ALDEHYDE_DEHYDR_GLU"/>
    <property type="match status" value="1"/>
</dbReference>
<dbReference type="FunFam" id="3.40.309.10:FF:000001">
    <property type="entry name" value="Mitochondrial aldehyde dehydrogenase 2"/>
    <property type="match status" value="1"/>
</dbReference>
<dbReference type="Gene3D" id="3.40.605.10">
    <property type="entry name" value="Aldehyde Dehydrogenase, Chain A, domain 1"/>
    <property type="match status" value="1"/>
</dbReference>
<keyword evidence="2 7" id="KW-0560">Oxidoreductase</keyword>
<dbReference type="FunFam" id="3.40.605.10:FF:000026">
    <property type="entry name" value="Aldehyde dehydrogenase, putative"/>
    <property type="match status" value="1"/>
</dbReference>
<keyword evidence="10" id="KW-1185">Reference proteome</keyword>
<dbReference type="OrthoDB" id="310895at2759"/>
<dbReference type="AlphaFoldDB" id="A0A0P7AYR7"/>
<feature type="domain" description="Aldehyde dehydrogenase" evidence="8">
    <location>
        <begin position="27"/>
        <end position="496"/>
    </location>
</feature>
<evidence type="ECO:0000256" key="4">
    <source>
        <dbReference type="ARBA" id="ARBA00044146"/>
    </source>
</evidence>
<organism evidence="9 10">
    <name type="scientific">Neonectria ditissima</name>
    <dbReference type="NCBI Taxonomy" id="78410"/>
    <lineage>
        <taxon>Eukaryota</taxon>
        <taxon>Fungi</taxon>
        <taxon>Dikarya</taxon>
        <taxon>Ascomycota</taxon>
        <taxon>Pezizomycotina</taxon>
        <taxon>Sordariomycetes</taxon>
        <taxon>Hypocreomycetidae</taxon>
        <taxon>Hypocreales</taxon>
        <taxon>Nectriaceae</taxon>
        <taxon>Neonectria</taxon>
    </lineage>
</organism>
<evidence type="ECO:0000313" key="10">
    <source>
        <dbReference type="Proteomes" id="UP000050424"/>
    </source>
</evidence>
<dbReference type="PANTHER" id="PTHR11699">
    <property type="entry name" value="ALDEHYDE DEHYDROGENASE-RELATED"/>
    <property type="match status" value="1"/>
</dbReference>
<gene>
    <name evidence="9" type="ORF">AK830_g7886</name>
</gene>
<dbReference type="SUPFAM" id="SSF53720">
    <property type="entry name" value="ALDH-like"/>
    <property type="match status" value="1"/>
</dbReference>
<dbReference type="Proteomes" id="UP000050424">
    <property type="component" value="Unassembled WGS sequence"/>
</dbReference>
<comment type="catalytic activity">
    <reaction evidence="5">
        <text>an aldehyde + NAD(+) + H2O = a carboxylate + NADH + 2 H(+)</text>
        <dbReference type="Rhea" id="RHEA:16185"/>
        <dbReference type="ChEBI" id="CHEBI:15377"/>
        <dbReference type="ChEBI" id="CHEBI:15378"/>
        <dbReference type="ChEBI" id="CHEBI:17478"/>
        <dbReference type="ChEBI" id="CHEBI:29067"/>
        <dbReference type="ChEBI" id="CHEBI:57540"/>
        <dbReference type="ChEBI" id="CHEBI:57945"/>
        <dbReference type="EC" id="1.2.1.3"/>
    </reaction>
</comment>
<dbReference type="GO" id="GO:0004029">
    <property type="term" value="F:aldehyde dehydrogenase (NAD+) activity"/>
    <property type="evidence" value="ECO:0007669"/>
    <property type="project" value="UniProtKB-EC"/>
</dbReference>
<dbReference type="InterPro" id="IPR029510">
    <property type="entry name" value="Ald_DH_CS_GLU"/>
</dbReference>
<evidence type="ECO:0000256" key="1">
    <source>
        <dbReference type="ARBA" id="ARBA00009986"/>
    </source>
</evidence>
<dbReference type="EC" id="1.2.1.3" evidence="3"/>
<sequence length="502" mass="54149">MSTGIQITLPNGLKYEQPTGLFISNEFVAASGDKFAVLNPTNDNEIITLEAASEEDVDTAVNAARKAFEGEWSELAAVERGNFLYKISQLIDRDRKLIASIDAFDNGKVTDIADPVKTYADALELDLASSYNVFKYFAGAADKISGRTIETSPSKLAYVLQEPLGVCGQIIPWNFPFMMLAWKVAPALACGNTVVLKPAEQTPLSALYFGKLVVEAGLPPGVVNIIPGMGSVAGKALAEHLDVDKIAFTGSTVTGRAIMKSAASNLKNITLECGGKNPCIVFDDADLELAVKWSHVGIMGNQGQVCISTSRIYVQEGIYDAFLKRFVEVTKEHHRLGDPFHDQTWQGPQISKLQYEKILSYIEEGKKSGARLLHGGAKHGDKGYFIEPTVFADTTEDMKIVREEIFGPVVVISKFSTVVEAVAKANDTCYGLSAALFTEKIGKAHKVARKLQAGMVFINSSGDAHFGIPFGGCKSSGMGRELGQYALDAYTQSKAVHVNLGA</sequence>
<name>A0A0P7AYR7_9HYPO</name>
<dbReference type="GO" id="GO:0019413">
    <property type="term" value="P:acetate biosynthetic process"/>
    <property type="evidence" value="ECO:0007669"/>
    <property type="project" value="UniProtKB-ARBA"/>
</dbReference>
<dbReference type="STRING" id="78410.A0A0P7AYR7"/>
<evidence type="ECO:0000256" key="5">
    <source>
        <dbReference type="ARBA" id="ARBA00049194"/>
    </source>
</evidence>
<proteinExistence type="inferred from homology"/>
<feature type="active site" evidence="6">
    <location>
        <position position="272"/>
    </location>
</feature>
<dbReference type="Gene3D" id="3.40.309.10">
    <property type="entry name" value="Aldehyde Dehydrogenase, Chain A, domain 2"/>
    <property type="match status" value="1"/>
</dbReference>
<accession>A0A0P7AYR7</accession>
<comment type="caution">
    <text evidence="9">The sequence shown here is derived from an EMBL/GenBank/DDBJ whole genome shotgun (WGS) entry which is preliminary data.</text>
</comment>
<dbReference type="InterPro" id="IPR016163">
    <property type="entry name" value="Ald_DH_C"/>
</dbReference>
<dbReference type="FunFam" id="3.40.605.10:FF:000001">
    <property type="entry name" value="Aldehyde dehydrogenase 1"/>
    <property type="match status" value="1"/>
</dbReference>
<evidence type="ECO:0000256" key="7">
    <source>
        <dbReference type="RuleBase" id="RU003345"/>
    </source>
</evidence>
<protein>
    <recommendedName>
        <fullName evidence="4">Aldehyde dehydrogenase</fullName>
        <ecNumber evidence="3">1.2.1.3</ecNumber>
    </recommendedName>
</protein>
<evidence type="ECO:0000256" key="6">
    <source>
        <dbReference type="PROSITE-ProRule" id="PRU10007"/>
    </source>
</evidence>
<evidence type="ECO:0000259" key="8">
    <source>
        <dbReference type="Pfam" id="PF00171"/>
    </source>
</evidence>
<dbReference type="InterPro" id="IPR015590">
    <property type="entry name" value="Aldehyde_DH_dom"/>
</dbReference>
<comment type="similarity">
    <text evidence="1 7">Belongs to the aldehyde dehydrogenase family.</text>
</comment>
<evidence type="ECO:0000256" key="3">
    <source>
        <dbReference type="ARBA" id="ARBA00024226"/>
    </source>
</evidence>
<dbReference type="Pfam" id="PF00171">
    <property type="entry name" value="Aldedh"/>
    <property type="match status" value="1"/>
</dbReference>
<dbReference type="InterPro" id="IPR016161">
    <property type="entry name" value="Ald_DH/histidinol_DH"/>
</dbReference>
<evidence type="ECO:0000256" key="2">
    <source>
        <dbReference type="ARBA" id="ARBA00023002"/>
    </source>
</evidence>
<dbReference type="InterPro" id="IPR016162">
    <property type="entry name" value="Ald_DH_N"/>
</dbReference>
<evidence type="ECO:0000313" key="9">
    <source>
        <dbReference type="EMBL" id="KPM38689.1"/>
    </source>
</evidence>
<dbReference type="EMBL" id="LKCW01000127">
    <property type="protein sequence ID" value="KPM38689.1"/>
    <property type="molecule type" value="Genomic_DNA"/>
</dbReference>
<reference evidence="9 10" key="1">
    <citation type="submission" date="2015-09" db="EMBL/GenBank/DDBJ databases">
        <title>Draft genome of a European isolate of the apple canker pathogen Neonectria ditissima.</title>
        <authorList>
            <person name="Gomez-Cortecero A."/>
            <person name="Harrison R.J."/>
            <person name="Armitage A.D."/>
        </authorList>
    </citation>
    <scope>NUCLEOTIDE SEQUENCE [LARGE SCALE GENOMIC DNA]</scope>
    <source>
        <strain evidence="9 10">R09/05</strain>
    </source>
</reference>